<dbReference type="EMBL" id="LT559118">
    <property type="protein sequence ID" value="SBP00097.1"/>
    <property type="molecule type" value="Genomic_DNA"/>
</dbReference>
<accession>A0A1M4EMM8</accession>
<organism evidence="1">
    <name type="scientific">Nonomuraea gerenzanensis</name>
    <dbReference type="NCBI Taxonomy" id="93944"/>
    <lineage>
        <taxon>Bacteria</taxon>
        <taxon>Bacillati</taxon>
        <taxon>Actinomycetota</taxon>
        <taxon>Actinomycetes</taxon>
        <taxon>Streptosporangiales</taxon>
        <taxon>Streptosporangiaceae</taxon>
        <taxon>Nonomuraea</taxon>
    </lineage>
</organism>
<reference evidence="1" key="1">
    <citation type="submission" date="2016-04" db="EMBL/GenBank/DDBJ databases">
        <authorList>
            <person name="Evans L.H."/>
            <person name="Alamgir A."/>
            <person name="Owens N."/>
            <person name="Weber N.D."/>
            <person name="Virtaneva K."/>
            <person name="Barbian K."/>
            <person name="Babar A."/>
            <person name="Rosenke K."/>
        </authorList>
    </citation>
    <scope>NUCLEOTIDE SEQUENCE</scope>
    <source>
        <strain evidence="1">Nono1</strain>
    </source>
</reference>
<name>A0A1M4EMM8_9ACTN</name>
<sequence length="157" mass="17970">MAAERSQWEVAFQFGREWKDVNRRLRHAGEKDLARELRKAVREAAKPGRNAAKLAARAIPVKGPRSTGLRRRMARGVGIQADARRVRIVTRMPSGLEMLPRGFDTAKGWRHPVFGNRERWVTQPGHPWFRQTIAKTAPKAREEMKQAMDRVAARIAQ</sequence>
<proteinExistence type="predicted"/>
<evidence type="ECO:0008006" key="2">
    <source>
        <dbReference type="Google" id="ProtNLM"/>
    </source>
</evidence>
<dbReference type="AlphaFoldDB" id="A0A1M4EMM8"/>
<dbReference type="RefSeq" id="WP_225268717.1">
    <property type="nucleotide sequence ID" value="NZ_CP084058.1"/>
</dbReference>
<protein>
    <recommendedName>
        <fullName evidence="2">Phage protein, HK97 gp10 family</fullName>
    </recommendedName>
</protein>
<gene>
    <name evidence="1" type="ORF">BN4615_P9613</name>
</gene>
<evidence type="ECO:0000313" key="1">
    <source>
        <dbReference type="EMBL" id="SBP00097.1"/>
    </source>
</evidence>